<dbReference type="Proteomes" id="UP000315252">
    <property type="component" value="Unassembled WGS sequence"/>
</dbReference>
<feature type="coiled-coil region" evidence="4">
    <location>
        <begin position="829"/>
        <end position="870"/>
    </location>
</feature>
<dbReference type="SUPFAM" id="SSF56112">
    <property type="entry name" value="Protein kinase-like (PK-like)"/>
    <property type="match status" value="1"/>
</dbReference>
<dbReference type="RefSeq" id="WP_142897552.1">
    <property type="nucleotide sequence ID" value="NZ_ML660056.1"/>
</dbReference>
<keyword evidence="4" id="KW-0175">Coiled coil</keyword>
<evidence type="ECO:0000256" key="4">
    <source>
        <dbReference type="SAM" id="Coils"/>
    </source>
</evidence>
<feature type="region of interest" description="Disordered" evidence="5">
    <location>
        <begin position="502"/>
        <end position="556"/>
    </location>
</feature>
<dbReference type="Gene3D" id="1.10.510.10">
    <property type="entry name" value="Transferase(Phosphotransferase) domain 1"/>
    <property type="match status" value="1"/>
</dbReference>
<dbReference type="InterPro" id="IPR011990">
    <property type="entry name" value="TPR-like_helical_dom_sf"/>
</dbReference>
<evidence type="ECO:0000313" key="7">
    <source>
        <dbReference type="EMBL" id="TQV79328.1"/>
    </source>
</evidence>
<reference evidence="7 8" key="1">
    <citation type="submission" date="2019-06" db="EMBL/GenBank/DDBJ databases">
        <title>Whole genome sequence for Rhodospirillaceae sp. R148.</title>
        <authorList>
            <person name="Wang G."/>
        </authorList>
    </citation>
    <scope>NUCLEOTIDE SEQUENCE [LARGE SCALE GENOMIC DNA]</scope>
    <source>
        <strain evidence="7 8">R148</strain>
    </source>
</reference>
<evidence type="ECO:0000256" key="1">
    <source>
        <dbReference type="ARBA" id="ARBA00022741"/>
    </source>
</evidence>
<dbReference type="InterPro" id="IPR045269">
    <property type="entry name" value="Atg1-like"/>
</dbReference>
<dbReference type="CDD" id="cd14014">
    <property type="entry name" value="STKc_PknB_like"/>
    <property type="match status" value="1"/>
</dbReference>
<dbReference type="EMBL" id="VHSH01000005">
    <property type="protein sequence ID" value="TQV79328.1"/>
    <property type="molecule type" value="Genomic_DNA"/>
</dbReference>
<dbReference type="GO" id="GO:0005524">
    <property type="term" value="F:ATP binding"/>
    <property type="evidence" value="ECO:0007669"/>
    <property type="project" value="UniProtKB-UniRule"/>
</dbReference>
<keyword evidence="1 3" id="KW-0547">Nucleotide-binding</keyword>
<dbReference type="PROSITE" id="PS50011">
    <property type="entry name" value="PROTEIN_KINASE_DOM"/>
    <property type="match status" value="1"/>
</dbReference>
<dbReference type="Gene3D" id="1.25.40.10">
    <property type="entry name" value="Tetratricopeptide repeat domain"/>
    <property type="match status" value="1"/>
</dbReference>
<feature type="binding site" evidence="3">
    <location>
        <position position="48"/>
    </location>
    <ligand>
        <name>ATP</name>
        <dbReference type="ChEBI" id="CHEBI:30616"/>
    </ligand>
</feature>
<evidence type="ECO:0000313" key="8">
    <source>
        <dbReference type="Proteomes" id="UP000315252"/>
    </source>
</evidence>
<dbReference type="InterPro" id="IPR003646">
    <property type="entry name" value="SH3-like_bac-type"/>
</dbReference>
<dbReference type="GO" id="GO:0005737">
    <property type="term" value="C:cytoplasm"/>
    <property type="evidence" value="ECO:0007669"/>
    <property type="project" value="TreeGrafter"/>
</dbReference>
<dbReference type="PROSITE" id="PS00108">
    <property type="entry name" value="PROTEIN_KINASE_ST"/>
    <property type="match status" value="1"/>
</dbReference>
<protein>
    <submittedName>
        <fullName evidence="7">Protein kinase</fullName>
    </submittedName>
</protein>
<comment type="caution">
    <text evidence="7">The sequence shown here is derived from an EMBL/GenBank/DDBJ whole genome shotgun (WGS) entry which is preliminary data.</text>
</comment>
<keyword evidence="7" id="KW-0418">Kinase</keyword>
<keyword evidence="8" id="KW-1185">Reference proteome</keyword>
<dbReference type="Gene3D" id="2.30.30.40">
    <property type="entry name" value="SH3 Domains"/>
    <property type="match status" value="1"/>
</dbReference>
<evidence type="ECO:0000256" key="3">
    <source>
        <dbReference type="PROSITE-ProRule" id="PRU10141"/>
    </source>
</evidence>
<feature type="compositionally biased region" description="Basic and acidic residues" evidence="5">
    <location>
        <begin position="508"/>
        <end position="536"/>
    </location>
</feature>
<feature type="compositionally biased region" description="Low complexity" evidence="5">
    <location>
        <begin position="537"/>
        <end position="554"/>
    </location>
</feature>
<keyword evidence="2 3" id="KW-0067">ATP-binding</keyword>
<name>A0A545TQ51_9PROT</name>
<dbReference type="Pfam" id="PF00069">
    <property type="entry name" value="Pkinase"/>
    <property type="match status" value="1"/>
</dbReference>
<dbReference type="GO" id="GO:0004674">
    <property type="term" value="F:protein serine/threonine kinase activity"/>
    <property type="evidence" value="ECO:0007669"/>
    <property type="project" value="InterPro"/>
</dbReference>
<evidence type="ECO:0000256" key="5">
    <source>
        <dbReference type="SAM" id="MobiDB-lite"/>
    </source>
</evidence>
<dbReference type="PANTHER" id="PTHR24348">
    <property type="entry name" value="SERINE/THREONINE-PROTEIN KINASE UNC-51-RELATED"/>
    <property type="match status" value="1"/>
</dbReference>
<feature type="domain" description="Protein kinase" evidence="6">
    <location>
        <begin position="19"/>
        <end position="294"/>
    </location>
</feature>
<organism evidence="7 8">
    <name type="scientific">Denitrobaculum tricleocarpae</name>
    <dbReference type="NCBI Taxonomy" id="2591009"/>
    <lineage>
        <taxon>Bacteria</taxon>
        <taxon>Pseudomonadati</taxon>
        <taxon>Pseudomonadota</taxon>
        <taxon>Alphaproteobacteria</taxon>
        <taxon>Rhodospirillales</taxon>
        <taxon>Rhodospirillaceae</taxon>
        <taxon>Denitrobaculum</taxon>
    </lineage>
</organism>
<dbReference type="PROSITE" id="PS00107">
    <property type="entry name" value="PROTEIN_KINASE_ATP"/>
    <property type="match status" value="1"/>
</dbReference>
<gene>
    <name evidence="7" type="ORF">FKG95_16925</name>
</gene>
<dbReference type="InterPro" id="IPR011009">
    <property type="entry name" value="Kinase-like_dom_sf"/>
</dbReference>
<accession>A0A545TQ51</accession>
<dbReference type="InterPro" id="IPR017441">
    <property type="entry name" value="Protein_kinase_ATP_BS"/>
</dbReference>
<evidence type="ECO:0000259" key="6">
    <source>
        <dbReference type="PROSITE" id="PS50011"/>
    </source>
</evidence>
<dbReference type="AlphaFoldDB" id="A0A545TQ51"/>
<dbReference type="InterPro" id="IPR008271">
    <property type="entry name" value="Ser/Thr_kinase_AS"/>
</dbReference>
<proteinExistence type="predicted"/>
<dbReference type="SMART" id="SM00220">
    <property type="entry name" value="S_TKc"/>
    <property type="match status" value="1"/>
</dbReference>
<evidence type="ECO:0000256" key="2">
    <source>
        <dbReference type="ARBA" id="ARBA00022840"/>
    </source>
</evidence>
<dbReference type="InterPro" id="IPR000719">
    <property type="entry name" value="Prot_kinase_dom"/>
</dbReference>
<dbReference type="OrthoDB" id="7351144at2"/>
<sequence length="994" mass="109400">MSDTYHHNALSPGATVDEYRLIEVLGEGGFGIVYRGEGRYLGDQVAIKEYLPRHLATRTAGTTVAPTSSDSEEAYAWGLKKFQEEARILWNLAQPNRHPNIVAVRRFFEANGTTYMVMDFEEARPLSELLKGQATLPQKRLETALFSLLSGLKRVHAAGVWHRDIKPANILIRDDGSPVLLDFGAARQTLDAQTRSIVAAITPPYAAFEQYAARGNDGPWTDIYALGVTLYRCITGKLPPDSAERLDDDKLTPLSEQDLPGYTPAFLAAVDKALAIRAADRPQSVDEWLAHFDTSDEAAADTLDSGGDTTVLRAFEPGAEPAEPQAAEAPSAPLLAERERISESGSAEPSSNRRMAFIGASIALVIAGAVGATLIDPTRLFGDPEKEMWHEARDSGDVEIIADYIQNHPDGTFRLQAEALLARIRQEIATEEARQATAEADKLAQQALQAKTQADEAAWADAQSGDSAAAYNTYLAAQPQGGFVEDARRRLAELEQEQQRIAQANAEADARAAELEREQERARAEAEAAAKAEAQRATDQAAAQAQERAGWEAAQSDDSIEAYQDYLAAFAEGDNAAAARQRIAALQEEQTAEAEAAARLRDTQAWTEASRTDTLAAYSDYIRDFPSGEYSDEAQTRMDELLKPVVTEMDGRFVARRNANMRSKPSLEGTVLGSLKTGNEVQVSARVQVGNDTWLKIERGDTEAFVYGTLLREIDREEIVAWNELRILVDETFGEAVPPGDKVAAISTFLNRYPDSHRAAEAEQERNVLRRKQAELDTQRALEAEAEQRAWSQIEGSDDPASFRGFLVSYPEGDYADRAQAALDRLAAQEAERTARAAAEAEAQRLREARERAERELAEKARAEEAARAQAQAANSQTAAAQQQAALTAFPAPSISREDMQAFFEDKEYVLREIITDYNRENRIHVRGAAAEPRATKIFSLEVGNPLPPSVGDGRYADVTFAVKDKRFEIFRPFRFGILWNNGEPEIISHSRLR</sequence>
<keyword evidence="7" id="KW-0808">Transferase</keyword>
<feature type="coiled-coil region" evidence="4">
    <location>
        <begin position="414"/>
        <end position="453"/>
    </location>
</feature>
<dbReference type="Pfam" id="PF08239">
    <property type="entry name" value="SH3_3"/>
    <property type="match status" value="1"/>
</dbReference>
<feature type="coiled-coil region" evidence="4">
    <location>
        <begin position="759"/>
        <end position="789"/>
    </location>
</feature>